<feature type="transmembrane region" description="Helical" evidence="17">
    <location>
        <begin position="754"/>
        <end position="776"/>
    </location>
</feature>
<keyword evidence="14" id="KW-0186">Copper</keyword>
<dbReference type="PANTHER" id="PTHR43520:SF8">
    <property type="entry name" value="P-TYPE CU(+) TRANSPORTER"/>
    <property type="match status" value="1"/>
</dbReference>
<dbReference type="InterPro" id="IPR006121">
    <property type="entry name" value="HMA_dom"/>
</dbReference>
<dbReference type="GO" id="GO:0140581">
    <property type="term" value="F:P-type monovalent copper transporter activity"/>
    <property type="evidence" value="ECO:0007669"/>
    <property type="project" value="UniProtKB-EC"/>
</dbReference>
<evidence type="ECO:0000256" key="9">
    <source>
        <dbReference type="ARBA" id="ARBA00022796"/>
    </source>
</evidence>
<feature type="transmembrane region" description="Helical" evidence="17">
    <location>
        <begin position="676"/>
        <end position="697"/>
    </location>
</feature>
<evidence type="ECO:0000313" key="19">
    <source>
        <dbReference type="EMBL" id="KAK4470804.1"/>
    </source>
</evidence>
<dbReference type="SUPFAM" id="SSF56784">
    <property type="entry name" value="HAD-like"/>
    <property type="match status" value="2"/>
</dbReference>
<dbReference type="SUPFAM" id="SSF81653">
    <property type="entry name" value="Calcium ATPase, transduction domain A"/>
    <property type="match status" value="1"/>
</dbReference>
<evidence type="ECO:0000256" key="1">
    <source>
        <dbReference type="ARBA" id="ARBA00004166"/>
    </source>
</evidence>
<keyword evidence="6" id="KW-0479">Metal-binding</keyword>
<dbReference type="Gene3D" id="3.40.1110.10">
    <property type="entry name" value="Calcium-transporting ATPase, cytoplasmic domain N"/>
    <property type="match status" value="1"/>
</dbReference>
<evidence type="ECO:0000256" key="17">
    <source>
        <dbReference type="SAM" id="Phobius"/>
    </source>
</evidence>
<dbReference type="GO" id="GO:0005507">
    <property type="term" value="F:copper ion binding"/>
    <property type="evidence" value="ECO:0007669"/>
    <property type="project" value="InterPro"/>
</dbReference>
<keyword evidence="9" id="KW-0187">Copper transport</keyword>
<dbReference type="GO" id="GO:0005886">
    <property type="term" value="C:plasma membrane"/>
    <property type="evidence" value="ECO:0007669"/>
    <property type="project" value="TreeGrafter"/>
</dbReference>
<evidence type="ECO:0000256" key="13">
    <source>
        <dbReference type="ARBA" id="ARBA00022989"/>
    </source>
</evidence>
<dbReference type="SUPFAM" id="SSF81665">
    <property type="entry name" value="Calcium ATPase, transmembrane domain M"/>
    <property type="match status" value="1"/>
</dbReference>
<evidence type="ECO:0000256" key="15">
    <source>
        <dbReference type="ARBA" id="ARBA00023136"/>
    </source>
</evidence>
<dbReference type="InterPro" id="IPR023298">
    <property type="entry name" value="ATPase_P-typ_TM_dom_sf"/>
</dbReference>
<dbReference type="InterPro" id="IPR036412">
    <property type="entry name" value="HAD-like_sf"/>
</dbReference>
<feature type="domain" description="HMA" evidence="18">
    <location>
        <begin position="587"/>
        <end position="654"/>
    </location>
</feature>
<evidence type="ECO:0000259" key="18">
    <source>
        <dbReference type="PROSITE" id="PS50846"/>
    </source>
</evidence>
<evidence type="ECO:0000313" key="20">
    <source>
        <dbReference type="Proteomes" id="UP001292079"/>
    </source>
</evidence>
<dbReference type="FunFam" id="2.70.150.10:FF:000002">
    <property type="entry name" value="Copper-transporting ATPase 1, putative"/>
    <property type="match status" value="1"/>
</dbReference>
<keyword evidence="5 17" id="KW-0812">Transmembrane</keyword>
<protein>
    <recommendedName>
        <fullName evidence="3">P-type Cu(+) transporter</fullName>
        <ecNumber evidence="3">7.2.2.8</ecNumber>
    </recommendedName>
</protein>
<dbReference type="PANTHER" id="PTHR43520">
    <property type="entry name" value="ATP7, ISOFORM B"/>
    <property type="match status" value="1"/>
</dbReference>
<keyword evidence="9" id="KW-0406">Ion transport</keyword>
<dbReference type="InterPro" id="IPR008250">
    <property type="entry name" value="ATPase_P-typ_transduc_dom_A_sf"/>
</dbReference>
<dbReference type="Pfam" id="PF00702">
    <property type="entry name" value="Hydrolase"/>
    <property type="match status" value="1"/>
</dbReference>
<keyword evidence="20" id="KW-1185">Reference proteome</keyword>
<dbReference type="FunFam" id="3.30.70.100:FF:000001">
    <property type="entry name" value="ATPase copper transporting beta"/>
    <property type="match status" value="2"/>
</dbReference>
<dbReference type="SUPFAM" id="SSF81660">
    <property type="entry name" value="Metal cation-transporting ATPase, ATP-binding domain N"/>
    <property type="match status" value="1"/>
</dbReference>
<dbReference type="InterPro" id="IPR018303">
    <property type="entry name" value="ATPase_P-typ_P_site"/>
</dbReference>
<dbReference type="GO" id="GO:0005524">
    <property type="term" value="F:ATP binding"/>
    <property type="evidence" value="ECO:0007669"/>
    <property type="project" value="UniProtKB-KW"/>
</dbReference>
<dbReference type="Proteomes" id="UP001292079">
    <property type="component" value="Unassembled WGS sequence"/>
</dbReference>
<dbReference type="PRINTS" id="PR00119">
    <property type="entry name" value="CATATPASE"/>
</dbReference>
<dbReference type="InterPro" id="IPR017969">
    <property type="entry name" value="Heavy-metal-associated_CS"/>
</dbReference>
<keyword evidence="15 17" id="KW-0472">Membrane</keyword>
<feature type="region of interest" description="Disordered" evidence="16">
    <location>
        <begin position="1913"/>
        <end position="1935"/>
    </location>
</feature>
<evidence type="ECO:0000256" key="8">
    <source>
        <dbReference type="ARBA" id="ARBA00022741"/>
    </source>
</evidence>
<feature type="transmembrane region" description="Helical" evidence="17">
    <location>
        <begin position="1778"/>
        <end position="1798"/>
    </location>
</feature>
<evidence type="ECO:0000256" key="7">
    <source>
        <dbReference type="ARBA" id="ARBA00022737"/>
    </source>
</evidence>
<dbReference type="Gene3D" id="3.40.50.1000">
    <property type="entry name" value="HAD superfamily/HAD-like"/>
    <property type="match status" value="3"/>
</dbReference>
<dbReference type="Pfam" id="PF00122">
    <property type="entry name" value="E1-E2_ATPase"/>
    <property type="match status" value="1"/>
</dbReference>
<dbReference type="GO" id="GO:0005802">
    <property type="term" value="C:trans-Golgi network"/>
    <property type="evidence" value="ECO:0007669"/>
    <property type="project" value="TreeGrafter"/>
</dbReference>
<dbReference type="InterPro" id="IPR006122">
    <property type="entry name" value="HMA_Cu_ion-bd"/>
</dbReference>
<feature type="transmembrane region" description="Helical" evidence="17">
    <location>
        <begin position="1042"/>
        <end position="1062"/>
    </location>
</feature>
<evidence type="ECO:0000256" key="16">
    <source>
        <dbReference type="SAM" id="MobiDB-lite"/>
    </source>
</evidence>
<dbReference type="GO" id="GO:0016887">
    <property type="term" value="F:ATP hydrolysis activity"/>
    <property type="evidence" value="ECO:0007669"/>
    <property type="project" value="InterPro"/>
</dbReference>
<evidence type="ECO:0000256" key="2">
    <source>
        <dbReference type="ARBA" id="ARBA00006024"/>
    </source>
</evidence>
<dbReference type="InterPro" id="IPR023299">
    <property type="entry name" value="ATPase_P-typ_cyto_dom_N"/>
</dbReference>
<dbReference type="EMBL" id="JALJAT010000004">
    <property type="protein sequence ID" value="KAK4470804.1"/>
    <property type="molecule type" value="Genomic_DNA"/>
</dbReference>
<evidence type="ECO:0000256" key="10">
    <source>
        <dbReference type="ARBA" id="ARBA00022840"/>
    </source>
</evidence>
<evidence type="ECO:0000256" key="6">
    <source>
        <dbReference type="ARBA" id="ARBA00022723"/>
    </source>
</evidence>
<dbReference type="CDD" id="cd02094">
    <property type="entry name" value="P-type_ATPase_Cu-like"/>
    <property type="match status" value="1"/>
</dbReference>
<organism evidence="19 20">
    <name type="scientific">Schistosoma mekongi</name>
    <name type="common">Parasitic worm</name>
    <dbReference type="NCBI Taxonomy" id="38744"/>
    <lineage>
        <taxon>Eukaryota</taxon>
        <taxon>Metazoa</taxon>
        <taxon>Spiralia</taxon>
        <taxon>Lophotrochozoa</taxon>
        <taxon>Platyhelminthes</taxon>
        <taxon>Trematoda</taxon>
        <taxon>Digenea</taxon>
        <taxon>Strigeidida</taxon>
        <taxon>Schistosomatoidea</taxon>
        <taxon>Schistosomatidae</taxon>
        <taxon>Schistosoma</taxon>
    </lineage>
</organism>
<comment type="subcellular location">
    <subcellularLocation>
        <location evidence="1">Golgi apparatus</location>
        <location evidence="1">trans-Golgi network membrane</location>
        <topology evidence="1">Multi-pass membrane protein</topology>
    </subcellularLocation>
</comment>
<dbReference type="PROSITE" id="PS50846">
    <property type="entry name" value="HMA_2"/>
    <property type="match status" value="3"/>
</dbReference>
<evidence type="ECO:0000256" key="4">
    <source>
        <dbReference type="ARBA" id="ARBA00022448"/>
    </source>
</evidence>
<dbReference type="GO" id="GO:0060003">
    <property type="term" value="P:copper ion export"/>
    <property type="evidence" value="ECO:0007669"/>
    <property type="project" value="TreeGrafter"/>
</dbReference>
<keyword evidence="10" id="KW-0067">ATP-binding</keyword>
<dbReference type="GO" id="GO:0043682">
    <property type="term" value="F:P-type divalent copper transporter activity"/>
    <property type="evidence" value="ECO:0007669"/>
    <property type="project" value="TreeGrafter"/>
</dbReference>
<dbReference type="SUPFAM" id="SSF55008">
    <property type="entry name" value="HMA, heavy metal-associated domain"/>
    <property type="match status" value="4"/>
</dbReference>
<dbReference type="Gene3D" id="2.70.150.10">
    <property type="entry name" value="Calcium-transporting ATPase, cytoplasmic transduction domain A"/>
    <property type="match status" value="1"/>
</dbReference>
<keyword evidence="4" id="KW-0813">Transport</keyword>
<comment type="caution">
    <text evidence="19">The sequence shown here is derived from an EMBL/GenBank/DDBJ whole genome shotgun (WGS) entry which is preliminary data.</text>
</comment>
<dbReference type="NCBIfam" id="TIGR01494">
    <property type="entry name" value="ATPase_P-type"/>
    <property type="match status" value="1"/>
</dbReference>
<dbReference type="PROSITE" id="PS01047">
    <property type="entry name" value="HMA_1"/>
    <property type="match status" value="2"/>
</dbReference>
<dbReference type="PROSITE" id="PS00154">
    <property type="entry name" value="ATPASE_E1_E2"/>
    <property type="match status" value="1"/>
</dbReference>
<evidence type="ECO:0000256" key="14">
    <source>
        <dbReference type="ARBA" id="ARBA00023008"/>
    </source>
</evidence>
<dbReference type="InterPro" id="IPR036163">
    <property type="entry name" value="HMA_dom_sf"/>
</dbReference>
<dbReference type="Gene3D" id="3.30.70.100">
    <property type="match status" value="4"/>
</dbReference>
<dbReference type="Pfam" id="PF00403">
    <property type="entry name" value="HMA"/>
    <property type="match status" value="3"/>
</dbReference>
<feature type="domain" description="HMA" evidence="18">
    <location>
        <begin position="5"/>
        <end position="72"/>
    </location>
</feature>
<feature type="transmembrane region" description="Helical" evidence="17">
    <location>
        <begin position="1748"/>
        <end position="1772"/>
    </location>
</feature>
<evidence type="ECO:0000256" key="12">
    <source>
        <dbReference type="ARBA" id="ARBA00022967"/>
    </source>
</evidence>
<reference evidence="19" key="2">
    <citation type="journal article" date="2023" name="Infect Dis Poverty">
        <title>Chromosome-scale genome of the human blood fluke Schistosoma mekongi and its implications for public health.</title>
        <authorList>
            <person name="Zhou M."/>
            <person name="Xu L."/>
            <person name="Xu D."/>
            <person name="Chen W."/>
            <person name="Khan J."/>
            <person name="Hu Y."/>
            <person name="Huang H."/>
            <person name="Wei H."/>
            <person name="Zhang Y."/>
            <person name="Chusongsang P."/>
            <person name="Tanasarnprasert K."/>
            <person name="Hu X."/>
            <person name="Limpanont Y."/>
            <person name="Lv Z."/>
        </authorList>
    </citation>
    <scope>NUCLEOTIDE SEQUENCE</scope>
    <source>
        <strain evidence="19">LV_2022a</strain>
    </source>
</reference>
<dbReference type="InterPro" id="IPR023214">
    <property type="entry name" value="HAD_sf"/>
</dbReference>
<feature type="transmembrane region" description="Helical" evidence="17">
    <location>
        <begin position="996"/>
        <end position="1022"/>
    </location>
</feature>
<dbReference type="GO" id="GO:0006878">
    <property type="term" value="P:intracellular copper ion homeostasis"/>
    <property type="evidence" value="ECO:0007669"/>
    <property type="project" value="TreeGrafter"/>
</dbReference>
<keyword evidence="12" id="KW-1278">Translocase</keyword>
<reference evidence="19" key="1">
    <citation type="submission" date="2022-04" db="EMBL/GenBank/DDBJ databases">
        <authorList>
            <person name="Xu L."/>
            <person name="Lv Z."/>
        </authorList>
    </citation>
    <scope>NUCLEOTIDE SEQUENCE</scope>
    <source>
        <strain evidence="19">LV_2022a</strain>
    </source>
</reference>
<dbReference type="NCBIfam" id="TIGR00003">
    <property type="entry name" value="copper ion binding protein"/>
    <property type="match status" value="1"/>
</dbReference>
<feature type="domain" description="HMA" evidence="18">
    <location>
        <begin position="506"/>
        <end position="572"/>
    </location>
</feature>
<keyword evidence="7" id="KW-0677">Repeat</keyword>
<evidence type="ECO:0000256" key="5">
    <source>
        <dbReference type="ARBA" id="ARBA00022692"/>
    </source>
</evidence>
<name>A0AAE1ZC42_SCHME</name>
<keyword evidence="8" id="KW-0547">Nucleotide-binding</keyword>
<dbReference type="InterPro" id="IPR059000">
    <property type="entry name" value="ATPase_P-type_domA"/>
</dbReference>
<evidence type="ECO:0000256" key="3">
    <source>
        <dbReference type="ARBA" id="ARBA00012517"/>
    </source>
</evidence>
<proteinExistence type="inferred from homology"/>
<comment type="similarity">
    <text evidence="2">Belongs to the cation transport ATPase (P-type) (TC 3.A.3) family. Type IB subfamily.</text>
</comment>
<dbReference type="InterPro" id="IPR001757">
    <property type="entry name" value="P_typ_ATPase"/>
</dbReference>
<sequence length="1935" mass="214789">MKRVNFSAISIRGMTCNSCVQLIESVIKKQYDVIYVNISLISERAIIIYDEESSITPECLATTVNNMGFEAEPHCKMRKFSERCSDESSGKALETCLFVEELNSTDCEERINQSLMCLPNVITFRINIPSSTIEIWHFQQATTSDLINCVGKAGFIATIKPQTLPIRTDFFPLNGDKVPSMEVSEFWSNIQLSGNANVKSFCQNLFIVKIDSGIKSCLIDELLQTYHDSLNLPINDLYVLASSQSGLLLTTNNNNSSSNACYWSPSKDASSSNVPHDDLMKQVSDILTSKNYPAARIKLSSTFLNNSEVDNVSNYHLSEDLTNKLAGYEISISIYGMHCHSCVRKIESHFNEESVKRSYNLKNCRVLLSDKEGKFTIDVNPKSQTLAQDNLVNIASDLLAIDVGKIHMEIQNLGFKTSTITSNSKDIDILLSNVNDQIPSTLMNDLSEIPLNHPATITSYSSSLLSSKQNSHTNLTNTTTITTLSNSKDHFSNLPIEEINGSEHCIKCYLHVTGMTCSSCVHIIEQNLLKLKGVHSVLVALIAMKVEINYEPTLISVKQLIKKIEELGFSAALLEQHDGIHSGPSRGTIHFTIPELSSNLSECATIESTLKSLNGVYSAVFDLKTNCLRIVYTLSEIGPRDLIKQIENLGYQPVLYRPEQKNLHESNSLLRWRSSFYFSLFFAIPTMIIMVIFMLLWPHYIPESCPTHFRKTSVDDNSHQQIDGLNDSINTPVHTTIQYYTTPMIIPGLSIENMLMFLLATPIQVFGGRYFYIHAYKSLRHGIANMDVLIVMATTIAYSYSVIILLVAIFNQWQHSPRTVFETSPMLLVFVSLGRWLEHIAKGKTSEALTKLLSLQAKEATLIDLPPAARQKLERTLQHTKNLPTNLFACGIEKRIPIELVHQNDIIKILPGEKVPIDSRILIGSTSCDESLITGECMPVVKQPGSDLIGGSINLASIVWAKATHVGEDSALSQIVRLVEEAQTSKAPVQQLADKIAGYFVPFICFVSFTVFILWIALGLWIPTSIKGYEPGCSIPLLTVDHAFRMAITVLTIACPCALGLATPTAVMVSTGTGALAGILIKGGQPLENMHKLTTILFDKTGTITQGRPQVIRIVMFVPPSETKKSVEVEKDELSDPSSPLSVSLFRPQICSDISPCRFLYLIASAESTVQHPVANALLIIARTFRRFASLNSDELLQPNISKGGMNNHTSNDSTIDYDLSNDFAKVSKIETSAGLGIKCVVDLLPYDCPPGPELPKPIDARSSICNFGDQYTELDIDAALQMKLTYISCMWPTKDSPSMNTGDDKLENNLNMFIDQQLNQPSIYPVSKHSVINELASYQVLGNCEENMKCSASSNHMVNFQQQQRQHFLNGSERIEWADCTKGGIHSVLIGNREWLKQNNVILPMFLSTEYLPDGRESYQTTSHRCIPTLESLVAADELHGHTVVFVAIDSILVGLVTISDPIKPEADLVVAALRHRGLRVALLTGDNYRSANAVAHQVGIDEVYAEVLPGHKADKIKELQNCSVEYRKSKRSPASVVVTTRKKNQDKIITKGFVSDELSSVTKFGDETSEKQHSNHKLGGLLERTSSLNKEDGFNLSHDMISNNQFNNSNRRKNDQKCIKNTLSIKQLINKCINAMCRFCYPLQLLRSRNHQATSLHRRQVERRERIRKQNSLSAPHSKPKRQFVAMVGDGVNDSPALAQADVGIAIGRGADVAVEAADVVLIRNSLLDVVGAIDLSKATVRRIRFNFFAATLYNLIGVPVAAGCLMPFGIELTPWFASAAMAASSVSVICLSLLLKRWKKPTAASLICPEYVEFLDSRSYDTKVKFGKRRDSQLSTGINSLTDKALTLRDNLRTVLTRRSSPIIHHTNVEAVDNRNLLGTYSDDSECEDELMSIKNPLVIENSFDAQNLPNDESSVSLEMQKPSSWGSRTYQ</sequence>
<dbReference type="GO" id="GO:0015677">
    <property type="term" value="P:copper ion import"/>
    <property type="evidence" value="ECO:0007669"/>
    <property type="project" value="TreeGrafter"/>
</dbReference>
<dbReference type="EC" id="7.2.2.8" evidence="3"/>
<accession>A0AAE1ZC42</accession>
<feature type="transmembrane region" description="Helical" evidence="17">
    <location>
        <begin position="788"/>
        <end position="813"/>
    </location>
</feature>
<evidence type="ECO:0000256" key="11">
    <source>
        <dbReference type="ARBA" id="ARBA00022842"/>
    </source>
</evidence>
<gene>
    <name evidence="19" type="ORF">MN116_006324</name>
</gene>
<keyword evidence="11" id="KW-0460">Magnesium</keyword>
<keyword evidence="13 17" id="KW-1133">Transmembrane helix</keyword>
<dbReference type="PRINTS" id="PR00942">
    <property type="entry name" value="CUATPASEI"/>
</dbReference>
<dbReference type="CDD" id="cd00371">
    <property type="entry name" value="HMA"/>
    <property type="match status" value="4"/>
</dbReference>